<dbReference type="PANTHER" id="PTHR34220:SF7">
    <property type="entry name" value="SENSOR HISTIDINE KINASE YPDA"/>
    <property type="match status" value="1"/>
</dbReference>
<dbReference type="Pfam" id="PF06580">
    <property type="entry name" value="His_kinase"/>
    <property type="match status" value="1"/>
</dbReference>
<dbReference type="Proteomes" id="UP000293874">
    <property type="component" value="Unassembled WGS sequence"/>
</dbReference>
<dbReference type="AlphaFoldDB" id="A0A4Q7N5J5"/>
<dbReference type="InterPro" id="IPR050640">
    <property type="entry name" value="Bact_2-comp_sensor_kinase"/>
</dbReference>
<dbReference type="InterPro" id="IPR011123">
    <property type="entry name" value="Y_Y_Y"/>
</dbReference>
<evidence type="ECO:0000313" key="6">
    <source>
        <dbReference type="Proteomes" id="UP000293874"/>
    </source>
</evidence>
<dbReference type="Pfam" id="PF07495">
    <property type="entry name" value="Y_Y_Y"/>
    <property type="match status" value="1"/>
</dbReference>
<name>A0A4Q7N5J5_9BACT</name>
<dbReference type="InterPro" id="IPR011047">
    <property type="entry name" value="Quinoprotein_ADH-like_sf"/>
</dbReference>
<dbReference type="GO" id="GO:0000155">
    <property type="term" value="F:phosphorelay sensor kinase activity"/>
    <property type="evidence" value="ECO:0007669"/>
    <property type="project" value="InterPro"/>
</dbReference>
<feature type="domain" description="Signal transduction histidine kinase internal region" evidence="3">
    <location>
        <begin position="808"/>
        <end position="887"/>
    </location>
</feature>
<gene>
    <name evidence="5" type="ORF">EV199_2150</name>
</gene>
<dbReference type="Gene3D" id="3.30.565.10">
    <property type="entry name" value="Histidine kinase-like ATPase, C-terminal domain"/>
    <property type="match status" value="1"/>
</dbReference>
<dbReference type="InterPro" id="IPR010559">
    <property type="entry name" value="Sig_transdc_His_kin_internal"/>
</dbReference>
<dbReference type="EMBL" id="SGXA01000001">
    <property type="protein sequence ID" value="RZS76270.1"/>
    <property type="molecule type" value="Genomic_DNA"/>
</dbReference>
<dbReference type="SUPFAM" id="SSF50998">
    <property type="entry name" value="Quinoprotein alcohol dehydrogenase-like"/>
    <property type="match status" value="1"/>
</dbReference>
<evidence type="ECO:0000256" key="1">
    <source>
        <dbReference type="SAM" id="Coils"/>
    </source>
</evidence>
<keyword evidence="2" id="KW-0812">Transmembrane</keyword>
<evidence type="ECO:0000259" key="3">
    <source>
        <dbReference type="Pfam" id="PF06580"/>
    </source>
</evidence>
<dbReference type="OrthoDB" id="9809670at2"/>
<organism evidence="5 6">
    <name type="scientific">Pseudobacter ginsenosidimutans</name>
    <dbReference type="NCBI Taxonomy" id="661488"/>
    <lineage>
        <taxon>Bacteria</taxon>
        <taxon>Pseudomonadati</taxon>
        <taxon>Bacteroidota</taxon>
        <taxon>Chitinophagia</taxon>
        <taxon>Chitinophagales</taxon>
        <taxon>Chitinophagaceae</taxon>
        <taxon>Pseudobacter</taxon>
    </lineage>
</organism>
<protein>
    <submittedName>
        <fullName evidence="5">Two component regulator with propeller domain</fullName>
    </submittedName>
</protein>
<dbReference type="Gene3D" id="2.60.40.10">
    <property type="entry name" value="Immunoglobulins"/>
    <property type="match status" value="1"/>
</dbReference>
<dbReference type="SUPFAM" id="SSF63829">
    <property type="entry name" value="Calcium-dependent phosphotriesterase"/>
    <property type="match status" value="1"/>
</dbReference>
<dbReference type="InterPro" id="IPR013783">
    <property type="entry name" value="Ig-like_fold"/>
</dbReference>
<keyword evidence="1" id="KW-0175">Coiled coil</keyword>
<dbReference type="Gene3D" id="2.130.10.10">
    <property type="entry name" value="YVTN repeat-like/Quinoprotein amine dehydrogenase"/>
    <property type="match status" value="3"/>
</dbReference>
<evidence type="ECO:0000313" key="5">
    <source>
        <dbReference type="EMBL" id="RZS76270.1"/>
    </source>
</evidence>
<dbReference type="InterPro" id="IPR015943">
    <property type="entry name" value="WD40/YVTN_repeat-like_dom_sf"/>
</dbReference>
<comment type="caution">
    <text evidence="5">The sequence shown here is derived from an EMBL/GenBank/DDBJ whole genome shotgun (WGS) entry which is preliminary data.</text>
</comment>
<proteinExistence type="predicted"/>
<keyword evidence="2" id="KW-1133">Transmembrane helix</keyword>
<feature type="domain" description="Two component regulator three Y" evidence="4">
    <location>
        <begin position="702"/>
        <end position="757"/>
    </location>
</feature>
<dbReference type="RefSeq" id="WP_130540577.1">
    <property type="nucleotide sequence ID" value="NZ_CP042431.1"/>
</dbReference>
<sequence>MSGAAILRFFSLFLLFCANQLFAQPLSFRHLTTAQGLLSDQRIHLAEDRIGRIWIASDEGVNVFDGQELISYSYPDNSGLLHNNVTSIFCDSKGTIWISHNMGVQYLLEGEQSFHSVTMPGPVNNEGLIFAEIPGGILIVSRSGSFLINNNYRCSVAEGLTALIQQFKVPTCMEQISGDEWLWGCVDSLRVVNVRTQKAIRSYPFPNSWALCRVTGDQWMVGSFSRDDLALLSLSTGELSYINHWKTNDNKPIGAYAGAIQRIDDHRFALASRYFGVYIIDIKNQSAEHLMHDGGDASSILTDYCRSLFISRDGTLFVHSRGLSYSPIKASRLRAVSQLRDKNGFRYSAVVNCFFQDHQQRLWIGTNAGLYQQDKNGNPGNTIRFLVEEDGEQRAKTIRHIAMDAKQRIWAGTFGAGLGKLETSTFIPAFNRAAPDAPKPYPSDIYAIIPYENKFLLCANYGFTSFDPLTGKTESYVDHPALRAIARHRTFYALIDSRGNWWLAQREGLFHYNTYTRQLTTVPVPGQQGDQSIQTVAEDSLGNVYAGGFTGLYIYRSGYFKDPLIIRKNDGLSSSNITGLICDKKGDMWIIGNRGLARYRPVTRELQSFDEKDGLLAGNHKFSSYYLSPDGTVYLGSEDGYNYFHPDSLGATAPPLKVYITELVLQDTLINTMAMQELHLPWHQNNLQFGYLSVDHKTGPYLQYRYKLTGLDSSFVYAGRQRTVRYTNLKPGDYTFNVEVSANGKDWFAAKPLELHIAIAFWNTIWFRVLVLVGLLLLAYTWYSFRIRQVRNQAQMKADYEIRLNDLENSALRAQMNPHFIFNCLNTINAFVSRNEKTLANQYISRFSKLIRMILDHSRQRKISLEEELEALELYLQIEQVRFEGRFNYSIIVDDSIDTGNTAIPGLLIQPFAENAILHGLLPAKQPGLLKISISKTDNLILIAVEDNGVGRAAAAASRADHQALQKSHGTDITWKRVALFNKEHGVEIEPVVVDLFDEDGIALGTRVEIMLFEESEL</sequence>
<dbReference type="PANTHER" id="PTHR34220">
    <property type="entry name" value="SENSOR HISTIDINE KINASE YPDA"/>
    <property type="match status" value="1"/>
</dbReference>
<feature type="transmembrane region" description="Helical" evidence="2">
    <location>
        <begin position="765"/>
        <end position="783"/>
    </location>
</feature>
<dbReference type="InterPro" id="IPR011110">
    <property type="entry name" value="Reg_prop"/>
</dbReference>
<accession>A0A4Q7N5J5</accession>
<evidence type="ECO:0000256" key="2">
    <source>
        <dbReference type="SAM" id="Phobius"/>
    </source>
</evidence>
<dbReference type="SUPFAM" id="SSF55874">
    <property type="entry name" value="ATPase domain of HSP90 chaperone/DNA topoisomerase II/histidine kinase"/>
    <property type="match status" value="1"/>
</dbReference>
<evidence type="ECO:0000259" key="4">
    <source>
        <dbReference type="Pfam" id="PF07495"/>
    </source>
</evidence>
<dbReference type="Pfam" id="PF07494">
    <property type="entry name" value="Reg_prop"/>
    <property type="match status" value="2"/>
</dbReference>
<dbReference type="InterPro" id="IPR036890">
    <property type="entry name" value="HATPase_C_sf"/>
</dbReference>
<keyword evidence="6" id="KW-1185">Reference proteome</keyword>
<feature type="coiled-coil region" evidence="1">
    <location>
        <begin position="790"/>
        <end position="817"/>
    </location>
</feature>
<dbReference type="GO" id="GO:0016020">
    <property type="term" value="C:membrane"/>
    <property type="evidence" value="ECO:0007669"/>
    <property type="project" value="InterPro"/>
</dbReference>
<keyword evidence="2" id="KW-0472">Membrane</keyword>
<reference evidence="5 6" key="1">
    <citation type="submission" date="2019-02" db="EMBL/GenBank/DDBJ databases">
        <title>Genomic Encyclopedia of Type Strains, Phase IV (KMG-IV): sequencing the most valuable type-strain genomes for metagenomic binning, comparative biology and taxonomic classification.</title>
        <authorList>
            <person name="Goeker M."/>
        </authorList>
    </citation>
    <scope>NUCLEOTIDE SEQUENCE [LARGE SCALE GENOMIC DNA]</scope>
    <source>
        <strain evidence="5 6">DSM 18116</strain>
    </source>
</reference>